<dbReference type="EMBL" id="KQ947422">
    <property type="protein sequence ID" value="KUJ13539.1"/>
    <property type="molecule type" value="Genomic_DNA"/>
</dbReference>
<dbReference type="InParanoid" id="A0A194X0Q4"/>
<feature type="coiled-coil region" evidence="1">
    <location>
        <begin position="515"/>
        <end position="542"/>
    </location>
</feature>
<dbReference type="RefSeq" id="XP_018067894.1">
    <property type="nucleotide sequence ID" value="XM_018222867.1"/>
</dbReference>
<name>A0A194X0Q4_MOLSC</name>
<dbReference type="GeneID" id="28832593"/>
<accession>A0A194X0Q4</accession>
<dbReference type="AlphaFoldDB" id="A0A194X0Q4"/>
<reference evidence="3 4" key="1">
    <citation type="submission" date="2015-10" db="EMBL/GenBank/DDBJ databases">
        <title>Full genome of DAOMC 229536 Phialocephala scopiformis, a fungal endophyte of spruce producing the potent anti-insectan compound rugulosin.</title>
        <authorList>
            <consortium name="DOE Joint Genome Institute"/>
            <person name="Walker A.K."/>
            <person name="Frasz S.L."/>
            <person name="Seifert K.A."/>
            <person name="Miller J.D."/>
            <person name="Mondo S.J."/>
            <person name="Labutti K."/>
            <person name="Lipzen A."/>
            <person name="Dockter R."/>
            <person name="Kennedy M."/>
            <person name="Grigoriev I.V."/>
            <person name="Spatafora J.W."/>
        </authorList>
    </citation>
    <scope>NUCLEOTIDE SEQUENCE [LARGE SCALE GENOMIC DNA]</scope>
    <source>
        <strain evidence="3 4">CBS 120377</strain>
    </source>
</reference>
<evidence type="ECO:0000313" key="4">
    <source>
        <dbReference type="Proteomes" id="UP000070700"/>
    </source>
</evidence>
<feature type="compositionally biased region" description="Polar residues" evidence="2">
    <location>
        <begin position="355"/>
        <end position="368"/>
    </location>
</feature>
<dbReference type="Proteomes" id="UP000070700">
    <property type="component" value="Unassembled WGS sequence"/>
</dbReference>
<dbReference type="OrthoDB" id="5945798at2759"/>
<evidence type="ECO:0000256" key="2">
    <source>
        <dbReference type="SAM" id="MobiDB-lite"/>
    </source>
</evidence>
<evidence type="ECO:0008006" key="5">
    <source>
        <dbReference type="Google" id="ProtNLM"/>
    </source>
</evidence>
<feature type="region of interest" description="Disordered" evidence="2">
    <location>
        <begin position="248"/>
        <end position="269"/>
    </location>
</feature>
<feature type="region of interest" description="Disordered" evidence="2">
    <location>
        <begin position="317"/>
        <end position="418"/>
    </location>
</feature>
<organism evidence="3 4">
    <name type="scientific">Mollisia scopiformis</name>
    <name type="common">Conifer needle endophyte fungus</name>
    <name type="synonym">Phialocephala scopiformis</name>
    <dbReference type="NCBI Taxonomy" id="149040"/>
    <lineage>
        <taxon>Eukaryota</taxon>
        <taxon>Fungi</taxon>
        <taxon>Dikarya</taxon>
        <taxon>Ascomycota</taxon>
        <taxon>Pezizomycotina</taxon>
        <taxon>Leotiomycetes</taxon>
        <taxon>Helotiales</taxon>
        <taxon>Mollisiaceae</taxon>
        <taxon>Mollisia</taxon>
    </lineage>
</organism>
<feature type="compositionally biased region" description="Basic and acidic residues" evidence="2">
    <location>
        <begin position="336"/>
        <end position="349"/>
    </location>
</feature>
<sequence>MDALSVAARIGGLTSLSLTIVKELNHLSTDHQAAPPVVNSLCSEMRLTSRVLSQLQIIVLDEWTGKSVEDFTDPQFLSFADTVFTGCSTVLYCLEDEVWSLVNSCRLARDELSGLSGKEAVLWKTDELEELIQGLWDQRQAVSVLVESFEVKSIPDLRRFMVNNRATVQQSRDRTKSLKERYSNLVLADSFLHIPGDVDISSHESTTKEEAYEFTELVNNTQVYRRARQVKAQSIDKEHVQEEITEGDLIDFGPGPEESGESQAPDWLTEGRNHDLDLLDSEDTTTAMKWSELHSHDSASSMSSVSSVTEDAIPATRSVFERAPGSQTRTPSRSVHFHDAGSDSVEDKLIPTASRPGSANSEVLNQASAPLDADFPSGDTVASRSSNHAPPPPPPLPSQHSRPSFTDEQDDEENEPKTQAFERWETLSAHWEGLTSFWLRRLEENTVQVNSEPLTQQLSRQVTDLSAAGANLFHAVVELQRLRASSERKFQRWFYETRIEQEKAQEIQAMIQASLEAERAEKRGATQELLDAKAKILEAQTEQERIQHIQSMTQVNLETERTEKRDVIKELLETKVLLQYSKREAQRAWTELGRREGEEKARSAKLQKGEGAVIGGDSLVPVARGTELDLSHESRLFFELVTSRDPSAEQWSQRPRDLWDDKA</sequence>
<proteinExistence type="predicted"/>
<evidence type="ECO:0000313" key="3">
    <source>
        <dbReference type="EMBL" id="KUJ13539.1"/>
    </source>
</evidence>
<keyword evidence="1" id="KW-0175">Coiled coil</keyword>
<evidence type="ECO:0000256" key="1">
    <source>
        <dbReference type="SAM" id="Coils"/>
    </source>
</evidence>
<gene>
    <name evidence="3" type="ORF">LY89DRAFT_785210</name>
</gene>
<dbReference type="KEGG" id="psco:LY89DRAFT_785210"/>
<protein>
    <recommendedName>
        <fullName evidence="5">Fungal N-terminal domain-containing protein</fullName>
    </recommendedName>
</protein>
<keyword evidence="4" id="KW-1185">Reference proteome</keyword>